<name>A0A9N9DJP0_9GLOM</name>
<dbReference type="InterPro" id="IPR011990">
    <property type="entry name" value="TPR-like_helical_dom_sf"/>
</dbReference>
<comment type="caution">
    <text evidence="1">The sequence shown here is derived from an EMBL/GenBank/DDBJ whole genome shotgun (WGS) entry which is preliminary data.</text>
</comment>
<dbReference type="EMBL" id="CAJVPL010003809">
    <property type="protein sequence ID" value="CAG8638835.1"/>
    <property type="molecule type" value="Genomic_DNA"/>
</dbReference>
<evidence type="ECO:0000313" key="2">
    <source>
        <dbReference type="Proteomes" id="UP000789831"/>
    </source>
</evidence>
<feature type="non-terminal residue" evidence="1">
    <location>
        <position position="132"/>
    </location>
</feature>
<sequence>MHFELLKGAYKAFIEAIETGISHKKLKSATFDYIYEQGYTEKDLFQTLNNLYPNLNPIYFALFGFCYEQGIGTQRNINISFQIYLQGAMKEDATSVHWCRLAADKGLALAQDKFALSASRGKGMKRDLHEAI</sequence>
<reference evidence="1" key="1">
    <citation type="submission" date="2021-06" db="EMBL/GenBank/DDBJ databases">
        <authorList>
            <person name="Kallberg Y."/>
            <person name="Tangrot J."/>
            <person name="Rosling A."/>
        </authorList>
    </citation>
    <scope>NUCLEOTIDE SEQUENCE</scope>
    <source>
        <strain evidence="1">MT106</strain>
    </source>
</reference>
<gene>
    <name evidence="1" type="ORF">AGERDE_LOCUS10882</name>
</gene>
<dbReference type="Gene3D" id="1.25.40.10">
    <property type="entry name" value="Tetratricopeptide repeat domain"/>
    <property type="match status" value="1"/>
</dbReference>
<evidence type="ECO:0000313" key="1">
    <source>
        <dbReference type="EMBL" id="CAG8638835.1"/>
    </source>
</evidence>
<proteinExistence type="predicted"/>
<dbReference type="Proteomes" id="UP000789831">
    <property type="component" value="Unassembled WGS sequence"/>
</dbReference>
<protein>
    <submittedName>
        <fullName evidence="1">3931_t:CDS:1</fullName>
    </submittedName>
</protein>
<keyword evidence="2" id="KW-1185">Reference proteome</keyword>
<dbReference type="AlphaFoldDB" id="A0A9N9DJP0"/>
<dbReference type="SUPFAM" id="SSF81901">
    <property type="entry name" value="HCP-like"/>
    <property type="match status" value="1"/>
</dbReference>
<accession>A0A9N9DJP0</accession>
<organism evidence="1 2">
    <name type="scientific">Ambispora gerdemannii</name>
    <dbReference type="NCBI Taxonomy" id="144530"/>
    <lineage>
        <taxon>Eukaryota</taxon>
        <taxon>Fungi</taxon>
        <taxon>Fungi incertae sedis</taxon>
        <taxon>Mucoromycota</taxon>
        <taxon>Glomeromycotina</taxon>
        <taxon>Glomeromycetes</taxon>
        <taxon>Archaeosporales</taxon>
        <taxon>Ambisporaceae</taxon>
        <taxon>Ambispora</taxon>
    </lineage>
</organism>
<dbReference type="OrthoDB" id="2384430at2759"/>